<accession>A0A935C8S8</accession>
<gene>
    <name evidence="2" type="ORF">JKA74_11245</name>
</gene>
<proteinExistence type="predicted"/>
<dbReference type="AlphaFoldDB" id="A0A935C8S8"/>
<evidence type="ECO:0000313" key="2">
    <source>
        <dbReference type="EMBL" id="MBK6265614.1"/>
    </source>
</evidence>
<organism evidence="2 3">
    <name type="scientific">Marivirga aurantiaca</name>
    <dbReference type="NCBI Taxonomy" id="2802615"/>
    <lineage>
        <taxon>Bacteria</taxon>
        <taxon>Pseudomonadati</taxon>
        <taxon>Bacteroidota</taxon>
        <taxon>Cytophagia</taxon>
        <taxon>Cytophagales</taxon>
        <taxon>Marivirgaceae</taxon>
        <taxon>Marivirga</taxon>
    </lineage>
</organism>
<evidence type="ECO:0008006" key="4">
    <source>
        <dbReference type="Google" id="ProtNLM"/>
    </source>
</evidence>
<reference evidence="2" key="1">
    <citation type="submission" date="2021-01" db="EMBL/GenBank/DDBJ databases">
        <title>Marivirga aurantiaca sp. nov., isolated from intertidal surface sediments.</title>
        <authorList>
            <person name="Zhang M."/>
        </authorList>
    </citation>
    <scope>NUCLEOTIDE SEQUENCE</scope>
    <source>
        <strain evidence="2">S37H4</strain>
    </source>
</reference>
<dbReference type="PROSITE" id="PS51257">
    <property type="entry name" value="PROKAR_LIPOPROTEIN"/>
    <property type="match status" value="1"/>
</dbReference>
<name>A0A935C8S8_9BACT</name>
<dbReference type="RefSeq" id="WP_201431290.1">
    <property type="nucleotide sequence ID" value="NZ_JAEQBW010000004.1"/>
</dbReference>
<dbReference type="EMBL" id="JAEQBW010000004">
    <property type="protein sequence ID" value="MBK6265614.1"/>
    <property type="molecule type" value="Genomic_DNA"/>
</dbReference>
<protein>
    <recommendedName>
        <fullName evidence="4">DUF1735 domain-containing protein</fullName>
    </recommendedName>
</protein>
<dbReference type="Proteomes" id="UP000611723">
    <property type="component" value="Unassembled WGS sequence"/>
</dbReference>
<evidence type="ECO:0000313" key="3">
    <source>
        <dbReference type="Proteomes" id="UP000611723"/>
    </source>
</evidence>
<feature type="signal peptide" evidence="1">
    <location>
        <begin position="1"/>
        <end position="24"/>
    </location>
</feature>
<keyword evidence="1" id="KW-0732">Signal</keyword>
<evidence type="ECO:0000256" key="1">
    <source>
        <dbReference type="SAM" id="SignalP"/>
    </source>
</evidence>
<comment type="caution">
    <text evidence="2">The sequence shown here is derived from an EMBL/GenBank/DDBJ whole genome shotgun (WGS) entry which is preliminary data.</text>
</comment>
<keyword evidence="3" id="KW-1185">Reference proteome</keyword>
<sequence length="177" mass="19101">MENLKKFLVYSLSIVALFSLTAISCNDTDSLLDVSVDSTISESFHVATNDAGDTLIVQTIDPSEDLSDYEDRIKSFSAEKVTITVTDNLSNGNTASLTLNMSDFEAATGPTIYEVGNLLQLTEETEIDVPSSALLEIVNYLETMEKFDLKADVTTDGPVDLTMKFTIYGVVTASAGS</sequence>
<feature type="chain" id="PRO_5036791003" description="DUF1735 domain-containing protein" evidence="1">
    <location>
        <begin position="25"/>
        <end position="177"/>
    </location>
</feature>